<evidence type="ECO:0000256" key="2">
    <source>
        <dbReference type="ARBA" id="ARBA00022679"/>
    </source>
</evidence>
<comment type="domain">
    <text evidence="7">The DHHC domain is required for palmitoyltransferase activity.</text>
</comment>
<feature type="transmembrane region" description="Helical" evidence="7">
    <location>
        <begin position="169"/>
        <end position="194"/>
    </location>
</feature>
<dbReference type="EMBL" id="JAHDYR010000047">
    <property type="protein sequence ID" value="KAG9391872.1"/>
    <property type="molecule type" value="Genomic_DNA"/>
</dbReference>
<keyword evidence="6 7" id="KW-0012">Acyltransferase</keyword>
<organism evidence="9 10">
    <name type="scientific">Carpediemonas membranifera</name>
    <dbReference type="NCBI Taxonomy" id="201153"/>
    <lineage>
        <taxon>Eukaryota</taxon>
        <taxon>Metamonada</taxon>
        <taxon>Carpediemonas-like organisms</taxon>
        <taxon>Carpediemonas</taxon>
    </lineage>
</organism>
<comment type="subcellular location">
    <subcellularLocation>
        <location evidence="1">Membrane</location>
        <topology evidence="1">Multi-pass membrane protein</topology>
    </subcellularLocation>
</comment>
<dbReference type="EC" id="2.3.1.225" evidence="7"/>
<dbReference type="PANTHER" id="PTHR22883">
    <property type="entry name" value="ZINC FINGER DHHC DOMAIN CONTAINING PROTEIN"/>
    <property type="match status" value="1"/>
</dbReference>
<reference evidence="9" key="1">
    <citation type="submission" date="2021-05" db="EMBL/GenBank/DDBJ databases">
        <title>A free-living protist that lacks canonical eukaryotic 1 DNA replication and segregation systems.</title>
        <authorList>
            <person name="Salas-Leiva D.E."/>
            <person name="Tromer E.C."/>
            <person name="Curtis B.A."/>
            <person name="Jerlstrom-Hultqvist J."/>
            <person name="Kolisko M."/>
            <person name="Yi Z."/>
            <person name="Salas-Leiva J.S."/>
            <person name="Gallot-Lavallee L."/>
            <person name="Kops G.J.P.L."/>
            <person name="Archibald J.M."/>
            <person name="Simpson A.G.B."/>
            <person name="Roger A.J."/>
        </authorList>
    </citation>
    <scope>NUCLEOTIDE SEQUENCE</scope>
    <source>
        <strain evidence="9">BICM</strain>
    </source>
</reference>
<dbReference type="GO" id="GO:0016020">
    <property type="term" value="C:membrane"/>
    <property type="evidence" value="ECO:0007669"/>
    <property type="project" value="UniProtKB-SubCell"/>
</dbReference>
<evidence type="ECO:0000259" key="8">
    <source>
        <dbReference type="Pfam" id="PF01529"/>
    </source>
</evidence>
<keyword evidence="10" id="KW-1185">Reference proteome</keyword>
<keyword evidence="3 7" id="KW-0812">Transmembrane</keyword>
<evidence type="ECO:0000256" key="7">
    <source>
        <dbReference type="RuleBase" id="RU079119"/>
    </source>
</evidence>
<sequence length="212" mass="23212">MNGRFGHSDALKLSITSFTLDILQLFFGLFLIYVSSASLPSLCVLGLLFLLFLSQIALQYKIVSYPLHLIDISRQSRHLVSSQLDSNRHPTCPRCHLPRPPNTHHCSRTDVCIPGFDHYCVVLRVPIARRTALPFALLHLAWGLMALGAATVCVLALDRVDGGLEFVIFALAVMLTGFGAGLLLVAALHLSAVYSNRPLLFGKLLVPSKPVV</sequence>
<name>A0A8J6B7X3_9EUKA</name>
<evidence type="ECO:0000256" key="3">
    <source>
        <dbReference type="ARBA" id="ARBA00022692"/>
    </source>
</evidence>
<protein>
    <recommendedName>
        <fullName evidence="7">Palmitoyltransferase</fullName>
        <ecNumber evidence="7">2.3.1.225</ecNumber>
    </recommendedName>
</protein>
<dbReference type="Proteomes" id="UP000717585">
    <property type="component" value="Unassembled WGS sequence"/>
</dbReference>
<evidence type="ECO:0000256" key="1">
    <source>
        <dbReference type="ARBA" id="ARBA00004141"/>
    </source>
</evidence>
<keyword evidence="2 7" id="KW-0808">Transferase</keyword>
<comment type="similarity">
    <text evidence="7">Belongs to the DHHC palmitoyltransferase family.</text>
</comment>
<feature type="transmembrane region" description="Helical" evidence="7">
    <location>
        <begin position="133"/>
        <end position="157"/>
    </location>
</feature>
<evidence type="ECO:0000256" key="4">
    <source>
        <dbReference type="ARBA" id="ARBA00022989"/>
    </source>
</evidence>
<dbReference type="GO" id="GO:0019706">
    <property type="term" value="F:protein-cysteine S-palmitoyltransferase activity"/>
    <property type="evidence" value="ECO:0007669"/>
    <property type="project" value="UniProtKB-EC"/>
</dbReference>
<keyword evidence="4 7" id="KW-1133">Transmembrane helix</keyword>
<comment type="caution">
    <text evidence="9">The sequence shown here is derived from an EMBL/GenBank/DDBJ whole genome shotgun (WGS) entry which is preliminary data.</text>
</comment>
<accession>A0A8J6B7X3</accession>
<feature type="domain" description="Palmitoyltransferase DHHC" evidence="8">
    <location>
        <begin position="87"/>
        <end position="161"/>
    </location>
</feature>
<dbReference type="GO" id="GO:0005783">
    <property type="term" value="C:endoplasmic reticulum"/>
    <property type="evidence" value="ECO:0007669"/>
    <property type="project" value="TreeGrafter"/>
</dbReference>
<keyword evidence="5 7" id="KW-0472">Membrane</keyword>
<dbReference type="GO" id="GO:0006612">
    <property type="term" value="P:protein targeting to membrane"/>
    <property type="evidence" value="ECO:0007669"/>
    <property type="project" value="TreeGrafter"/>
</dbReference>
<proteinExistence type="inferred from homology"/>
<gene>
    <name evidence="9" type="ORF">J8273_6825</name>
</gene>
<dbReference type="InterPro" id="IPR039859">
    <property type="entry name" value="PFA4/ZDH16/20/ERF2-like"/>
</dbReference>
<evidence type="ECO:0000313" key="9">
    <source>
        <dbReference type="EMBL" id="KAG9391872.1"/>
    </source>
</evidence>
<dbReference type="InterPro" id="IPR001594">
    <property type="entry name" value="Palmitoyltrfase_DHHC"/>
</dbReference>
<dbReference type="PANTHER" id="PTHR22883:SF127">
    <property type="entry name" value="ZDHHC-TYPE PALMITOYLTRANSFERASE 3-RELATED"/>
    <property type="match status" value="1"/>
</dbReference>
<comment type="catalytic activity">
    <reaction evidence="7">
        <text>L-cysteinyl-[protein] + hexadecanoyl-CoA = S-hexadecanoyl-L-cysteinyl-[protein] + CoA</text>
        <dbReference type="Rhea" id="RHEA:36683"/>
        <dbReference type="Rhea" id="RHEA-COMP:10131"/>
        <dbReference type="Rhea" id="RHEA-COMP:11032"/>
        <dbReference type="ChEBI" id="CHEBI:29950"/>
        <dbReference type="ChEBI" id="CHEBI:57287"/>
        <dbReference type="ChEBI" id="CHEBI:57379"/>
        <dbReference type="ChEBI" id="CHEBI:74151"/>
        <dbReference type="EC" id="2.3.1.225"/>
    </reaction>
</comment>
<dbReference type="Pfam" id="PF01529">
    <property type="entry name" value="DHHC"/>
    <property type="match status" value="1"/>
</dbReference>
<evidence type="ECO:0000256" key="5">
    <source>
        <dbReference type="ARBA" id="ARBA00023136"/>
    </source>
</evidence>
<dbReference type="OrthoDB" id="4096362at2759"/>
<dbReference type="GO" id="GO:0005794">
    <property type="term" value="C:Golgi apparatus"/>
    <property type="evidence" value="ECO:0007669"/>
    <property type="project" value="TreeGrafter"/>
</dbReference>
<dbReference type="PROSITE" id="PS50216">
    <property type="entry name" value="DHHC"/>
    <property type="match status" value="1"/>
</dbReference>
<evidence type="ECO:0000256" key="6">
    <source>
        <dbReference type="ARBA" id="ARBA00023315"/>
    </source>
</evidence>
<dbReference type="AlphaFoldDB" id="A0A8J6B7X3"/>
<evidence type="ECO:0000313" key="10">
    <source>
        <dbReference type="Proteomes" id="UP000717585"/>
    </source>
</evidence>
<feature type="transmembrane region" description="Helical" evidence="7">
    <location>
        <begin position="39"/>
        <end position="58"/>
    </location>
</feature>